<gene>
    <name evidence="1" type="ordered locus">Astex_0349</name>
</gene>
<proteinExistence type="predicted"/>
<keyword evidence="2" id="KW-1185">Reference proteome</keyword>
<sequence>MGARVNPFTGDLSPAVTSAEVQDAGAAMASVVFDKSGTLYSPIVGKVRVVPSTANLFYVVMKSVEGAKVARFQRGIYVSTSADLGGEGPEFRLTGYGVMSSYDLPPSVFTRWVADEAGAFDMVGRNAANVRFGSYHGLGPSGTLNSESIMVDGIEVSHTLAREGSVFELRNVTTATNGTDVLSRDLSVSTDAGKLKLTVNAITATGMSLVYFGMPIASGSHFNEIHVRTGLGFTGIPLGVGEADCEFLAAKGMTMRSPSTGLYMAAYGELPSITGFANAWSVKQIQALSFTDRQKSYWYFTSNYGNLVGASINYEWGEGLVGEAAYSVNKLTNTVFSAPEWTYQQGGGNVSVNNGILTMTRTTGAPSNLRAYASIPGVAVGQKYLMAVDFLGRSNSAGTIEAYAGSNTNGSSTSPLPALTIGNSVFDLPKRVVRLFTATQGSPNQAFLVRNASTENLVTQWANPAVYAVAP</sequence>
<dbReference type="STRING" id="573065.Astex_0349"/>
<dbReference type="EMBL" id="CP002395">
    <property type="protein sequence ID" value="ADU12046.1"/>
    <property type="molecule type" value="Genomic_DNA"/>
</dbReference>
<evidence type="ECO:0000313" key="1">
    <source>
        <dbReference type="EMBL" id="ADU12046.1"/>
    </source>
</evidence>
<dbReference type="KEGG" id="aex:Astex_0349"/>
<dbReference type="AlphaFoldDB" id="E8RPR9"/>
<organism evidence="1 2">
    <name type="scientific">Asticcacaulis excentricus (strain ATCC 15261 / DSM 4724 / KCTC 12464 / NCIMB 9791 / VKM B-1370 / CB 48)</name>
    <dbReference type="NCBI Taxonomy" id="573065"/>
    <lineage>
        <taxon>Bacteria</taxon>
        <taxon>Pseudomonadati</taxon>
        <taxon>Pseudomonadota</taxon>
        <taxon>Alphaproteobacteria</taxon>
        <taxon>Caulobacterales</taxon>
        <taxon>Caulobacteraceae</taxon>
        <taxon>Asticcacaulis</taxon>
    </lineage>
</organism>
<dbReference type="HOGENOM" id="CLU_579576_0_0_5"/>
<protein>
    <submittedName>
        <fullName evidence="1">Uncharacterized protein</fullName>
    </submittedName>
</protein>
<name>E8RPR9_ASTEC</name>
<reference evidence="2" key="1">
    <citation type="submission" date="2010-12" db="EMBL/GenBank/DDBJ databases">
        <title>Complete sequence of chromosome 1 of Asticcacaulis excentricus CB 48.</title>
        <authorList>
            <consortium name="US DOE Joint Genome Institute"/>
            <person name="Lucas S."/>
            <person name="Copeland A."/>
            <person name="Lapidus A."/>
            <person name="Cheng J.-F."/>
            <person name="Bruce D."/>
            <person name="Goodwin L."/>
            <person name="Pitluck S."/>
            <person name="Teshima H."/>
            <person name="Davenport K."/>
            <person name="Detter J.C."/>
            <person name="Han C."/>
            <person name="Tapia R."/>
            <person name="Land M."/>
            <person name="Hauser L."/>
            <person name="Jeffries C."/>
            <person name="Kyrpides N."/>
            <person name="Ivanova N."/>
            <person name="Ovchinnikova G."/>
            <person name="Brun Y.V."/>
            <person name="Woyke T."/>
        </authorList>
    </citation>
    <scope>NUCLEOTIDE SEQUENCE [LARGE SCALE GENOMIC DNA]</scope>
    <source>
        <strain evidence="2">ATCC 15261 / DSM 4724 / KCTC 12464 / NCIMB 9791 / VKM B-1370 / CB 48</strain>
    </source>
</reference>
<accession>E8RPR9</accession>
<dbReference type="Proteomes" id="UP000001492">
    <property type="component" value="Chromosome 1"/>
</dbReference>
<evidence type="ECO:0000313" key="2">
    <source>
        <dbReference type="Proteomes" id="UP000001492"/>
    </source>
</evidence>